<feature type="transmembrane region" description="Helical" evidence="14">
    <location>
        <begin position="2405"/>
        <end position="2423"/>
    </location>
</feature>
<feature type="domain" description="Importin subunit beta-1/Transportin-1-like TPR repeats" evidence="17">
    <location>
        <begin position="3896"/>
        <end position="4090"/>
    </location>
</feature>
<evidence type="ECO:0000256" key="8">
    <source>
        <dbReference type="ARBA" id="ARBA00023187"/>
    </source>
</evidence>
<dbReference type="SUPFAM" id="SSF51905">
    <property type="entry name" value="FAD/NAD(P)-binding domain"/>
    <property type="match status" value="1"/>
</dbReference>
<dbReference type="InterPro" id="IPR011989">
    <property type="entry name" value="ARM-like"/>
</dbReference>
<feature type="transmembrane region" description="Helical" evidence="14">
    <location>
        <begin position="2459"/>
        <end position="2480"/>
    </location>
</feature>
<sequence>MSAGSLQEVGGVGVGVVSIVASDDLFGALSQTELQEVMRAVRRKVVPKGAFEELESAATGEHHDFDTLPLVALSDQPKAAAEPEEPAVGEDVMPLDMELALEDEAPAAPAAAAETSTSPVPYAQEEVIDIDDLNQVAGQAAVQLVPLSNLAVARQLIMLGEEEQQAVLGFFQAQRREEIQTLLDQAPDSLAVAGDGGYGGFAGDAMPVSHAYFEGTLAPFERPTDGDGSVRKKRRTQFVADELPEIPKETYRGYMNDRDKITRKGDLDYHLMLPHYSPHLPNFTTTFTDMCKTLCEGILWGSEVAEKRRRLTKDAEPDRVFEAAGVFTGAGGAGGAGPSQPAAMPEEVSILTEEQRNNLSLYVKQKATVLLGPVLSPDKAGLSSNPCYLLKQPRSRGPGLRALPRGQVIRMDLLAQYSDSEGEEAIAKAKAAGVLPTGAAPKAVSRKPIAGVDLALLPSVDAAPDVDTLALGAVTEWAYNTADKRILTNPTITALSKPLQGPLEEGRCSLEQDFNNHKMGRVEKAAMSKFAFDQQYLTFHNFGYAANPCKNIPEGEAMVVSTEADFQEGRGIWDKPRKRQRLEGPDMPDDDRPGKGHAESAKWGGFIDSDVVRKQLEVEVKAREEEVARRAEEERAVEGEERETKERITSVFHGNKEKDYAGRSWIENKTNITKDVDDKQCFLPKKWVHTWTGHTMGVQKIRWFPKTAHLLLSAGMDAKIMIWDYHNQRKCLRSYLGHDQAVRDIAFTADGRRFYSVSYDKNIQYWDTETGQIISTFTNKKTPFCVSVHPDPSQQNVIVTGCSNKKAVQWDSNTCTIVQEYDEHMGAVNTATICEDGKRLLTSSDDKKMFLWEFGIPVVVKHIAEPTMHSIPQIVLSPDEKYLIGQSMDNKIIAYEAFGRFKFIARKTFKGHLNSGYAITPGWSADGKWVMSGDADGKLWFWDWGKCKNYRVLKAHDGVCTGCLWHPIQTGNQDDEDQSGNPTARYSGRTEKMHRFLAREPVFVVMLREGFSEMEFRDAGKPDLSYEVLKTNGVINVEQDDPLSDIKIAKLNETAAAVFQAQFCCYACSSAAPEWATTALMDWKGDEARLGQLCQLFQLASSPDNSIQQQVMQMLSQFSQLPDFDMYLATVFAKLTSQDEVVRQRAGLLLKTNLGRAQPGTLQPAIAEYVQAHTLSAVSDSSKVIRHTAGTVISILVLKVGFVGSRQTLDKLATCLADQNPHIVEGSFNALNKICEDGMMLIKQMWDYPDEQTQHFVRWSAENLLPKVMQMKPASPALSRARTGPGDEVAQLRRAEVPKRALRTAASFNERAPPLWLVGSGPGKAEDDDDACSSADSVRSGYQEQDASEQPATPQSPASHGVSSSSEGTPSDMRKAPRMSDVKKDKGELPAVAGAERRPASGSSARDSLRSPQGTSPPAPGVQSTVDQVEAKVNASTAGEWVNKLKALQDVAEEHSSCACRIMGHVEDMFPEAREFSSSTKSKIVDEIYLQLELSRELLERHAQGLIGTDLAELKMMKAEYKRLDDRLARMNKLFAKEVSSLRDLLQKKKEGVGPTAPPKSSYEPLMFMEPAQRGWLLGLLEEKLEGPPKLWQPIAAMAQPSSSAGAGPLFRTRPTSSVPSGGTVADILDARARRREAYNSRRSSCPQIPCRSQSSLSVVEVVLCPLLLCACMLRAIFHLLWTSLTGLLHCMVHLHFLLGAVAAFAVIAAASWQLCTEVQAPAPSVHVVCRAESPAALQVRDVARTLGMSISLNWAWLTNIVTEFEHRVSQLLLRGQCPYRTPEEAREACLSRPDSLVLRRASDCSTLRKAYYDGQKQVHPDRLRLLHPACDTEVLQALLEANPGIERRVNTAELARLRDLFKKEEQSSLERKVAKLNEEDQAARKQIAVLEAYNEKLKLEIRKIDDSGSSTSTLVDGLAPEGSASLLVVKQTSGSSAAMSPPAGKPKTGRPKRGATFTRAGSGEEVAAQAVPECLYASPQAPLHARQNAIECLNHFALNWAFHEPKFPALQPFAGQYIEVLGVLANDQDANVLKDVCKGFVCVIENQWSCITEHLANVVLQYMLKACKHPEYVVRVEALEVWTPCTNSAMLVQCVWSLLNDLIPVLLDNMVYSQADYLGMDNDIFEDDNAAVPDDSQDIRPRNHKPSACRRKSSDLCMCAHGEAEPRTGRLRGRSPEKLLLKLVEDPVMAAAAAKQIMSVTKSAASRLGTLMARHSDPNAIGVRIGLRQRGCNGMSYTMDYTDKVNKFDEVVEADGGIKVVVDSKAVMFLIGTEMDFVSNEVGNEFVFNNPNKKSECGCGQHDRQSHGLESTTQFGREGQEAPCGGPATGGQQSLVKYQQTSSGRFIAAMVIPIPGGIGTPLMGPPPAIVAQKFKIIKACIVIMIVCTCGQLLAGALLGQLGDALLSSLNLILNTFIGIWMLKDDPLIGKIFDFLARSCCGTCAEQCQGGMTCLMPFIICNIITVLLQIILSSEIQLIIRDFKVMLNAVSFYDAFRVWLLLVSTVGALLAQIIGSIYGYLAYREVRDSGVTMSGGDWSSGGTAYPQARESHDEMPRDSRPAANFQAFQGSGQPLVASKADGKEEEDDDDEEAAKFVHPIDEVGDHNLNDDEKAWIQQDSDEGDMIFQLETLPSLDNDCDGDEEVETADGFNVWMRKLEFFRTSSRFHAFILAQAKPNRWAEHNEENSASDLARRFHSDYPAPNMLNVRSGWLLVLLAVPACSLSTADLAGQAPKSRAQRLELQAQKYEREAEDAEAEAAQWARRAENAATDAGTVNEKVMTAIRKRPVLDWVQAGGRFKRLLKDPAPSQASEVAGEAVAPYVKAELSYTKSQLDYTKAASAWKAEASATEQAMRKLQGYADQYRMSGSSSEAALYARESETLAKRAEDARTTAAKYSTVADRITKAIPTIKKMEGMAAARARWAEQPFPQLQPQELVTVTVDLRDKLRHESRGDVRAKPSVDELLGQLRQALKDGNWLPLTAARAVPRSSDVIRVVRNLSRQETLETLRALVARHEHPPEQPNSSMWINFVLDYEVHDLHGSAELRSILRFRVCDAAQPAWFALDRDMVQFKILGPGIQPASQTPVQTELRINGSDEVLVVPIVTSTKVLELKQQLAMKLGVDPDSLQFATKAGCSWRMQKDHEEVRRKVNVKGIKSFKPERTKYEDPFLIIGAGHIGLRHGLFLLQNDHPSFIIVDRRDKVGGTSWISQANKTSKLQTELGTYHLQYDEQNPVPKDMATWPSRDELLDHFAKVSSEYGLMPYIQLETNVKAITVNGNSCAHGPLEVSLEATQNYTGVLPPEPTGKGVKQLRVSSVFMYPGNLSFPRQDTYLGEDLFGGMIEYAMFDTIDYDQAARGKDVMIAGHGAFGVENIRTCCEFSAKRIYMVCRRTNLACPRVSSWFCNQSHPAIPASLFLESMEPAYKLIGYDPWSYHSVTYNSARTSAQISQKARFGIGDVYFLALSMGKCEVIVDEVKRLSEGRVHLQSGRELSVQTILKVFGFVGDQEVDRLLKIKSMYGYWADADNRRFTASENPGVYASNFGGTSLSPGAIFFTLMASHVMWFPRDWQRLVDSAQLPTNKRDDSISRPAYVLDAKTALPISFVVPAMCPGIGEIAMGHGALKKRKQLECHPLERFLEECQQEWDEYARKWKADDPSLRDPPAYPYSVAIVKGLLAKHAAKRASVQNAGMTFETSEVLPLLISLRHELGQSSHAGQVLSCVVKWRLALGLAKERKAPPDVGSEAEEDDLGEDAGADQDDSREAAADPASSNAESETGDEDDDDGDRGGGGGAWGAQWTARKAAASSLDNMSHMFRGNILEVTLPLIQRKLEDQNWEVQESGVLALGAIAFGCMEGLMQFMPKVMDHLLKLCQAPKPLLRSISCWTVARFSQWICNEHLNPQSQQVLRSVLQQLLQRVLDKNKRVQEAACSAFATLEETARLLLVPYLDDIVQTLSRAFQMYQAKNLLILYDAVGTLADAVGPELDTQKYKQLLLEPMFQKFLHTPDHDRSLVALFECFSSLAQNLGPSFMPLCKPLIERCTRLIRTGAQAAQMWMQNPNEFEKPDREVMAASIDLLSGIVGGLQRRVSEVLAQDNFLAVVPEVLKDSALQVKQSAFALVGDSARHCIEHLSPFLPQILPQCAKALRENNSATVSNNASWAVGEICIKVGPDYMANYLEDIVDALVTTLNRCTQQSNRMLTQNVCITLGRLGVVSGPQMGKSFSQFARIWCLVMKDARPDAEKVNAFQGFCNMVQANPQVALQHPVEFAGAIASLAPAPQHLQPNFQNILSSYKQTLGANWANAWKQMPQDVQHKLSHMYAGIEPSS</sequence>
<comment type="caution">
    <text evidence="18">The sequence shown here is derived from an EMBL/GenBank/DDBJ whole genome shotgun (WGS) entry which is preliminary data.</text>
</comment>
<feature type="repeat" description="WD" evidence="11">
    <location>
        <begin position="691"/>
        <end position="733"/>
    </location>
</feature>
<keyword evidence="5" id="KW-0507">mRNA processing</keyword>
<feature type="compositionally biased region" description="Polar residues" evidence="13">
    <location>
        <begin position="1340"/>
        <end position="1369"/>
    </location>
</feature>
<dbReference type="InterPro" id="IPR035903">
    <property type="entry name" value="HesB-like_dom_sf"/>
</dbReference>
<dbReference type="GO" id="GO:0000398">
    <property type="term" value="P:mRNA splicing, via spliceosome"/>
    <property type="evidence" value="ECO:0007669"/>
    <property type="project" value="InterPro"/>
</dbReference>
<feature type="compositionally biased region" description="Basic and acidic residues" evidence="13">
    <location>
        <begin position="590"/>
        <end position="600"/>
    </location>
</feature>
<evidence type="ECO:0000259" key="17">
    <source>
        <dbReference type="Pfam" id="PF25574"/>
    </source>
</evidence>
<dbReference type="SUPFAM" id="SSF89360">
    <property type="entry name" value="HesB-like domain"/>
    <property type="match status" value="1"/>
</dbReference>
<evidence type="ECO:0000259" key="15">
    <source>
        <dbReference type="Pfam" id="PF01521"/>
    </source>
</evidence>
<gene>
    <name evidence="18" type="primary">Cdc40</name>
    <name evidence="18" type="ORF">AK812_SmicGene30045</name>
</gene>
<proteinExistence type="predicted"/>
<evidence type="ECO:0000256" key="11">
    <source>
        <dbReference type="PROSITE-ProRule" id="PRU00221"/>
    </source>
</evidence>
<keyword evidence="14" id="KW-0812">Transmembrane</keyword>
<dbReference type="Pfam" id="PF13513">
    <property type="entry name" value="HEAT_EZ"/>
    <property type="match status" value="1"/>
</dbReference>
<keyword evidence="4 11" id="KW-0853">WD repeat</keyword>
<dbReference type="InterPro" id="IPR032847">
    <property type="entry name" value="PRPF17"/>
</dbReference>
<feature type="region of interest" description="Disordered" evidence="13">
    <location>
        <begin position="3735"/>
        <end position="3795"/>
    </location>
</feature>
<feature type="region of interest" description="Disordered" evidence="13">
    <location>
        <begin position="2534"/>
        <end position="2560"/>
    </location>
</feature>
<dbReference type="InterPro" id="IPR036322">
    <property type="entry name" value="WD40_repeat_dom_sf"/>
</dbReference>
<dbReference type="InterPro" id="IPR016092">
    <property type="entry name" value="ATAP"/>
</dbReference>
<keyword evidence="7" id="KW-0677">Repeat</keyword>
<evidence type="ECO:0000256" key="4">
    <source>
        <dbReference type="ARBA" id="ARBA00022574"/>
    </source>
</evidence>
<dbReference type="InterPro" id="IPR016024">
    <property type="entry name" value="ARM-type_fold"/>
</dbReference>
<keyword evidence="19" id="KW-1185">Reference proteome</keyword>
<feature type="transmembrane region" description="Helical" evidence="14">
    <location>
        <begin position="2377"/>
        <end position="2399"/>
    </location>
</feature>
<dbReference type="Proteomes" id="UP000186817">
    <property type="component" value="Unassembled WGS sequence"/>
</dbReference>
<evidence type="ECO:0000256" key="10">
    <source>
        <dbReference type="ARBA" id="ARBA00068146"/>
    </source>
</evidence>
<evidence type="ECO:0000256" key="6">
    <source>
        <dbReference type="ARBA" id="ARBA00022728"/>
    </source>
</evidence>
<keyword evidence="14" id="KW-1133">Transmembrane helix</keyword>
<dbReference type="InterPro" id="IPR032682">
    <property type="entry name" value="Cnd1_C"/>
</dbReference>
<dbReference type="Gene3D" id="2.60.300.12">
    <property type="entry name" value="HesB-like domain"/>
    <property type="match status" value="1"/>
</dbReference>
<evidence type="ECO:0000313" key="18">
    <source>
        <dbReference type="EMBL" id="OLP88580.1"/>
    </source>
</evidence>
<dbReference type="PANTHER" id="PTHR43979:SF1">
    <property type="entry name" value="PRE-MRNA-PROCESSING FACTOR 17"/>
    <property type="match status" value="1"/>
</dbReference>
<keyword evidence="3" id="KW-0408">Iron</keyword>
<organism evidence="18 19">
    <name type="scientific">Symbiodinium microadriaticum</name>
    <name type="common">Dinoflagellate</name>
    <name type="synonym">Zooxanthella microadriatica</name>
    <dbReference type="NCBI Taxonomy" id="2951"/>
    <lineage>
        <taxon>Eukaryota</taxon>
        <taxon>Sar</taxon>
        <taxon>Alveolata</taxon>
        <taxon>Dinophyceae</taxon>
        <taxon>Suessiales</taxon>
        <taxon>Symbiodiniaceae</taxon>
        <taxon>Symbiodinium</taxon>
    </lineage>
</organism>
<feature type="compositionally biased region" description="Acidic residues" evidence="13">
    <location>
        <begin position="3776"/>
        <end position="3785"/>
    </location>
</feature>
<feature type="coiled-coil region" evidence="12">
    <location>
        <begin position="613"/>
        <end position="643"/>
    </location>
</feature>
<evidence type="ECO:0000256" key="5">
    <source>
        <dbReference type="ARBA" id="ARBA00022664"/>
    </source>
</evidence>
<feature type="compositionally biased region" description="Polar residues" evidence="13">
    <location>
        <begin position="1401"/>
        <end position="1414"/>
    </location>
</feature>
<keyword evidence="6" id="KW-0747">Spliceosome</keyword>
<feature type="region of interest" description="Disordered" evidence="13">
    <location>
        <begin position="1313"/>
        <end position="1426"/>
    </location>
</feature>
<reference evidence="18 19" key="1">
    <citation type="submission" date="2016-02" db="EMBL/GenBank/DDBJ databases">
        <title>Genome analysis of coral dinoflagellate symbionts highlights evolutionary adaptations to a symbiotic lifestyle.</title>
        <authorList>
            <person name="Aranda M."/>
            <person name="Li Y."/>
            <person name="Liew Y.J."/>
            <person name="Baumgarten S."/>
            <person name="Simakov O."/>
            <person name="Wilson M."/>
            <person name="Piel J."/>
            <person name="Ashoor H."/>
            <person name="Bougouffa S."/>
            <person name="Bajic V.B."/>
            <person name="Ryu T."/>
            <person name="Ravasi T."/>
            <person name="Bayer T."/>
            <person name="Micklem G."/>
            <person name="Kim H."/>
            <person name="Bhak J."/>
            <person name="Lajeunesse T.C."/>
            <person name="Voolstra C.R."/>
        </authorList>
    </citation>
    <scope>NUCLEOTIDE SEQUENCE [LARGE SCALE GENOMIC DNA]</scope>
    <source>
        <strain evidence="18 19">CCMP2467</strain>
    </source>
</reference>
<evidence type="ECO:0000256" key="9">
    <source>
        <dbReference type="ARBA" id="ARBA00023242"/>
    </source>
</evidence>
<dbReference type="InterPro" id="IPR058584">
    <property type="entry name" value="IMB1_TNPO1-like_TPR"/>
</dbReference>
<keyword evidence="3" id="KW-0411">Iron-sulfur</keyword>
<dbReference type="NCBIfam" id="TIGR00049">
    <property type="entry name" value="iron-sulfur cluster assembly accessory protein"/>
    <property type="match status" value="1"/>
</dbReference>
<evidence type="ECO:0000256" key="13">
    <source>
        <dbReference type="SAM" id="MobiDB-lite"/>
    </source>
</evidence>
<dbReference type="Gene3D" id="2.130.10.10">
    <property type="entry name" value="YVTN repeat-like/Quinoprotein amine dehydrogenase"/>
    <property type="match status" value="1"/>
</dbReference>
<dbReference type="PROSITE" id="PS50082">
    <property type="entry name" value="WD_REPEATS_2"/>
    <property type="match status" value="3"/>
</dbReference>
<keyword evidence="8" id="KW-0508">mRNA splicing</keyword>
<dbReference type="OrthoDB" id="951172at2759"/>
<dbReference type="FunFam" id="2.130.10.10:FF:000034">
    <property type="entry name" value="Pre-mRNA-processing factor 17, putative"/>
    <property type="match status" value="1"/>
</dbReference>
<feature type="region of interest" description="Disordered" evidence="13">
    <location>
        <begin position="1932"/>
        <end position="1957"/>
    </location>
</feature>
<keyword evidence="9" id="KW-0539">Nucleus</keyword>
<feature type="region of interest" description="Disordered" evidence="13">
    <location>
        <begin position="571"/>
        <end position="601"/>
    </location>
</feature>
<evidence type="ECO:0000256" key="7">
    <source>
        <dbReference type="ARBA" id="ARBA00022737"/>
    </source>
</evidence>
<name>A0A1Q9D0A2_SYMMI</name>
<dbReference type="SMART" id="SM00320">
    <property type="entry name" value="WD40"/>
    <property type="match status" value="6"/>
</dbReference>
<dbReference type="Gene3D" id="3.50.50.60">
    <property type="entry name" value="FAD/NAD(P)-binding domain"/>
    <property type="match status" value="1"/>
</dbReference>
<dbReference type="InterPro" id="IPR000361">
    <property type="entry name" value="ATAP_core_dom"/>
</dbReference>
<keyword evidence="3" id="KW-0004">4Fe-4S</keyword>
<dbReference type="Pfam" id="PF25574">
    <property type="entry name" value="TPR_IMB1"/>
    <property type="match status" value="1"/>
</dbReference>
<dbReference type="PANTHER" id="PTHR43979">
    <property type="entry name" value="PRE-MRNA-PROCESSING FACTOR 17"/>
    <property type="match status" value="1"/>
</dbReference>
<feature type="domain" description="Core" evidence="15">
    <location>
        <begin position="2199"/>
        <end position="2301"/>
    </location>
</feature>
<dbReference type="EMBL" id="LSRX01000805">
    <property type="protein sequence ID" value="OLP88580.1"/>
    <property type="molecule type" value="Genomic_DNA"/>
</dbReference>
<keyword evidence="14" id="KW-0472">Membrane</keyword>
<dbReference type="SUPFAM" id="SSF48371">
    <property type="entry name" value="ARM repeat"/>
    <property type="match status" value="2"/>
</dbReference>
<dbReference type="InterPro" id="IPR036188">
    <property type="entry name" value="FAD/NAD-bd_sf"/>
</dbReference>
<feature type="compositionally biased region" description="Acidic residues" evidence="13">
    <location>
        <begin position="3743"/>
        <end position="3758"/>
    </location>
</feature>
<feature type="compositionally biased region" description="Basic and acidic residues" evidence="13">
    <location>
        <begin position="1372"/>
        <end position="1388"/>
    </location>
</feature>
<feature type="transmembrane region" description="Helical" evidence="14">
    <location>
        <begin position="2500"/>
        <end position="2523"/>
    </location>
</feature>
<dbReference type="PROSITE" id="PS50294">
    <property type="entry name" value="WD_REPEATS_REGION"/>
    <property type="match status" value="3"/>
</dbReference>
<dbReference type="Pfam" id="PF01521">
    <property type="entry name" value="Fe-S_biosyn"/>
    <property type="match status" value="1"/>
</dbReference>
<evidence type="ECO:0000256" key="3">
    <source>
        <dbReference type="ARBA" id="ARBA00022485"/>
    </source>
</evidence>
<dbReference type="InterPro" id="IPR015943">
    <property type="entry name" value="WD40/YVTN_repeat-like_dom_sf"/>
</dbReference>
<feature type="compositionally biased region" description="Low complexity" evidence="13">
    <location>
        <begin position="1934"/>
        <end position="1947"/>
    </location>
</feature>
<comment type="subcellular location">
    <subcellularLocation>
        <location evidence="1">Nucleus</location>
    </subcellularLocation>
</comment>
<feature type="coiled-coil region" evidence="12">
    <location>
        <begin position="2738"/>
        <end position="2772"/>
    </location>
</feature>
<feature type="repeat" description="WD" evidence="11">
    <location>
        <begin position="821"/>
        <end position="853"/>
    </location>
</feature>
<protein>
    <recommendedName>
        <fullName evidence="10">Pre-mRNA-processing factor 17</fullName>
    </recommendedName>
</protein>
<feature type="domain" description="Condensin complex subunit 1 C-terminal" evidence="16">
    <location>
        <begin position="1164"/>
        <end position="1274"/>
    </location>
</feature>
<dbReference type="CDD" id="cd00200">
    <property type="entry name" value="WD40"/>
    <property type="match status" value="1"/>
</dbReference>
<evidence type="ECO:0000256" key="12">
    <source>
        <dbReference type="SAM" id="Coils"/>
    </source>
</evidence>
<evidence type="ECO:0000259" key="16">
    <source>
        <dbReference type="Pfam" id="PF12717"/>
    </source>
</evidence>
<comment type="pathway">
    <text evidence="2">Cofactor biosynthesis; iron-sulfur cluster biosynthesis.</text>
</comment>
<dbReference type="Pfam" id="PF00400">
    <property type="entry name" value="WD40"/>
    <property type="match status" value="4"/>
</dbReference>
<dbReference type="GO" id="GO:0051539">
    <property type="term" value="F:4 iron, 4 sulfur cluster binding"/>
    <property type="evidence" value="ECO:0007669"/>
    <property type="project" value="UniProtKB-KW"/>
</dbReference>
<accession>A0A1Q9D0A2</accession>
<dbReference type="GO" id="GO:0071013">
    <property type="term" value="C:catalytic step 2 spliceosome"/>
    <property type="evidence" value="ECO:0007669"/>
    <property type="project" value="InterPro"/>
</dbReference>
<dbReference type="Pfam" id="PF12717">
    <property type="entry name" value="Cnd1"/>
    <property type="match status" value="1"/>
</dbReference>
<dbReference type="Gene3D" id="1.25.10.10">
    <property type="entry name" value="Leucine-rich Repeat Variant"/>
    <property type="match status" value="3"/>
</dbReference>
<feature type="compositionally biased region" description="Basic and acidic residues" evidence="13">
    <location>
        <begin position="2549"/>
        <end position="2560"/>
    </location>
</feature>
<dbReference type="SUPFAM" id="SSF50978">
    <property type="entry name" value="WD40 repeat-like"/>
    <property type="match status" value="1"/>
</dbReference>
<keyword evidence="3" id="KW-0479">Metal-binding</keyword>
<evidence type="ECO:0000256" key="1">
    <source>
        <dbReference type="ARBA" id="ARBA00004123"/>
    </source>
</evidence>
<keyword evidence="12" id="KW-0175">Coiled coil</keyword>
<evidence type="ECO:0000313" key="19">
    <source>
        <dbReference type="Proteomes" id="UP000186817"/>
    </source>
</evidence>
<evidence type="ECO:0000256" key="14">
    <source>
        <dbReference type="SAM" id="Phobius"/>
    </source>
</evidence>
<dbReference type="InterPro" id="IPR001680">
    <property type="entry name" value="WD40_rpt"/>
</dbReference>
<dbReference type="GO" id="GO:0003729">
    <property type="term" value="F:mRNA binding"/>
    <property type="evidence" value="ECO:0007669"/>
    <property type="project" value="TreeGrafter"/>
</dbReference>
<feature type="repeat" description="WD" evidence="11">
    <location>
        <begin position="735"/>
        <end position="776"/>
    </location>
</feature>
<evidence type="ECO:0000256" key="2">
    <source>
        <dbReference type="ARBA" id="ARBA00005151"/>
    </source>
</evidence>
<dbReference type="GO" id="GO:0016226">
    <property type="term" value="P:iron-sulfur cluster assembly"/>
    <property type="evidence" value="ECO:0007669"/>
    <property type="project" value="InterPro"/>
</dbReference>